<dbReference type="CDD" id="cd03259">
    <property type="entry name" value="ABC_Carb_Solutes_like"/>
    <property type="match status" value="1"/>
</dbReference>
<dbReference type="EMBL" id="JAFNAA010000006">
    <property type="protein sequence ID" value="MBO1108065.1"/>
    <property type="molecule type" value="Genomic_DNA"/>
</dbReference>
<dbReference type="AlphaFoldDB" id="A0A8I1W8L1"/>
<evidence type="ECO:0000256" key="7">
    <source>
        <dbReference type="ARBA" id="ARBA00023065"/>
    </source>
</evidence>
<dbReference type="FunFam" id="3.40.50.300:FF:000425">
    <property type="entry name" value="Probable ABC transporter, ATP-binding subunit"/>
    <property type="match status" value="1"/>
</dbReference>
<keyword evidence="1" id="KW-0813">Transport</keyword>
<keyword evidence="7" id="KW-0406">Ion transport</keyword>
<dbReference type="PROSITE" id="PS50893">
    <property type="entry name" value="ABC_TRANSPORTER_2"/>
    <property type="match status" value="1"/>
</dbReference>
<keyword evidence="6" id="KW-0408">Iron</keyword>
<dbReference type="InterPro" id="IPR013611">
    <property type="entry name" value="Transp-assoc_OB_typ2"/>
</dbReference>
<keyword evidence="4" id="KW-0547">Nucleotide-binding</keyword>
<dbReference type="InterPro" id="IPR003439">
    <property type="entry name" value="ABC_transporter-like_ATP-bd"/>
</dbReference>
<dbReference type="InterPro" id="IPR027417">
    <property type="entry name" value="P-loop_NTPase"/>
</dbReference>
<organism evidence="10 11">
    <name type="scientific">Plesiomonas shigelloides</name>
    <name type="common">Aeromonas shigelloides</name>
    <dbReference type="NCBI Taxonomy" id="703"/>
    <lineage>
        <taxon>Bacteria</taxon>
        <taxon>Pseudomonadati</taxon>
        <taxon>Pseudomonadota</taxon>
        <taxon>Gammaproteobacteria</taxon>
        <taxon>Enterobacterales</taxon>
        <taxon>Enterobacteriaceae</taxon>
        <taxon>Plesiomonas</taxon>
    </lineage>
</organism>
<dbReference type="SUPFAM" id="SSF50331">
    <property type="entry name" value="MOP-like"/>
    <property type="match status" value="1"/>
</dbReference>
<dbReference type="InterPro" id="IPR008995">
    <property type="entry name" value="Mo/tungstate-bd_C_term_dom"/>
</dbReference>
<dbReference type="RefSeq" id="WP_207541938.1">
    <property type="nucleotide sequence ID" value="NZ_JAFNAA010000006.1"/>
</dbReference>
<dbReference type="Pfam" id="PF08402">
    <property type="entry name" value="TOBE_2"/>
    <property type="match status" value="1"/>
</dbReference>
<dbReference type="GO" id="GO:0015408">
    <property type="term" value="F:ABC-type ferric iron transporter activity"/>
    <property type="evidence" value="ECO:0007669"/>
    <property type="project" value="InterPro"/>
</dbReference>
<keyword evidence="8" id="KW-0472">Membrane</keyword>
<sequence>MYALSATDLTCRYEGKAVLQNLSLHVAPNEILCLLGSSGCGKTTLLKAIAGLLPLSDGEILIAGDSMSRAGMTVAPEHRHLGMIFQDYALFPHLTVEQNVGFGLHGQPKAQIRAAVAEMLALVRLDGLEKRFPHELSGGQQQRVAIARALACKPALLLLDEPFSNIDTQVRFAMIEEIRRILKNRGVAAIFVTHSKEEAFAFSDRMAVMNEGRIVQIGEPSALYHQPHSRFVADFLGSANYLVATVGEDKQTLDTLLGRFTFPEVLPFAAGSEVEWMLRPQQMQLRADPNGEAVVISRQFLGSISCYHVELAGVCLMIHANTPLQPGERVHLAVDCQVPVLFAR</sequence>
<evidence type="ECO:0000256" key="6">
    <source>
        <dbReference type="ARBA" id="ARBA00023004"/>
    </source>
</evidence>
<dbReference type="GO" id="GO:0043190">
    <property type="term" value="C:ATP-binding cassette (ABC) transporter complex"/>
    <property type="evidence" value="ECO:0007669"/>
    <property type="project" value="InterPro"/>
</dbReference>
<evidence type="ECO:0000256" key="5">
    <source>
        <dbReference type="ARBA" id="ARBA00022840"/>
    </source>
</evidence>
<gene>
    <name evidence="10" type="ORF">J2R62_07495</name>
</gene>
<dbReference type="PANTHER" id="PTHR42781">
    <property type="entry name" value="SPERMIDINE/PUTRESCINE IMPORT ATP-BINDING PROTEIN POTA"/>
    <property type="match status" value="1"/>
</dbReference>
<protein>
    <submittedName>
        <fullName evidence="10">ABC transporter ATP-binding protein</fullName>
    </submittedName>
</protein>
<evidence type="ECO:0000256" key="8">
    <source>
        <dbReference type="ARBA" id="ARBA00023136"/>
    </source>
</evidence>
<dbReference type="Gene3D" id="2.40.50.100">
    <property type="match status" value="1"/>
</dbReference>
<evidence type="ECO:0000256" key="2">
    <source>
        <dbReference type="ARBA" id="ARBA00022475"/>
    </source>
</evidence>
<dbReference type="InterPro" id="IPR050093">
    <property type="entry name" value="ABC_SmlMolc_Importer"/>
</dbReference>
<dbReference type="InterPro" id="IPR015853">
    <property type="entry name" value="ABC_transpr_FbpC"/>
</dbReference>
<feature type="domain" description="ABC transporter" evidence="9">
    <location>
        <begin position="4"/>
        <end position="236"/>
    </location>
</feature>
<dbReference type="SUPFAM" id="SSF52540">
    <property type="entry name" value="P-loop containing nucleoside triphosphate hydrolases"/>
    <property type="match status" value="1"/>
</dbReference>
<reference evidence="10" key="1">
    <citation type="submission" date="2021-03" db="EMBL/GenBank/DDBJ databases">
        <title>Plesiomonas shigelloides zfcc0051, isolated from zebrafish feces.</title>
        <authorList>
            <person name="Vanderhoek Z."/>
            <person name="Gaulke C."/>
        </authorList>
    </citation>
    <scope>NUCLEOTIDE SEQUENCE</scope>
    <source>
        <strain evidence="10">Zfcc0051</strain>
    </source>
</reference>
<dbReference type="InterPro" id="IPR017871">
    <property type="entry name" value="ABC_transporter-like_CS"/>
</dbReference>
<evidence type="ECO:0000313" key="10">
    <source>
        <dbReference type="EMBL" id="MBO1108065.1"/>
    </source>
</evidence>
<dbReference type="PROSITE" id="PS00211">
    <property type="entry name" value="ABC_TRANSPORTER_1"/>
    <property type="match status" value="1"/>
</dbReference>
<evidence type="ECO:0000256" key="3">
    <source>
        <dbReference type="ARBA" id="ARBA00022496"/>
    </source>
</evidence>
<comment type="caution">
    <text evidence="10">The sequence shown here is derived from an EMBL/GenBank/DDBJ whole genome shotgun (WGS) entry which is preliminary data.</text>
</comment>
<evidence type="ECO:0000256" key="4">
    <source>
        <dbReference type="ARBA" id="ARBA00022741"/>
    </source>
</evidence>
<dbReference type="InterPro" id="IPR003593">
    <property type="entry name" value="AAA+_ATPase"/>
</dbReference>
<dbReference type="Proteomes" id="UP000664658">
    <property type="component" value="Unassembled WGS sequence"/>
</dbReference>
<evidence type="ECO:0000256" key="1">
    <source>
        <dbReference type="ARBA" id="ARBA00022448"/>
    </source>
</evidence>
<evidence type="ECO:0000313" key="11">
    <source>
        <dbReference type="Proteomes" id="UP000664658"/>
    </source>
</evidence>
<dbReference type="GO" id="GO:0015697">
    <property type="term" value="P:quaternary ammonium group transport"/>
    <property type="evidence" value="ECO:0007669"/>
    <property type="project" value="UniProtKB-ARBA"/>
</dbReference>
<dbReference type="PANTHER" id="PTHR42781:SF4">
    <property type="entry name" value="SPERMIDINE_PUTRESCINE IMPORT ATP-BINDING PROTEIN POTA"/>
    <property type="match status" value="1"/>
</dbReference>
<keyword evidence="5 10" id="KW-0067">ATP-binding</keyword>
<dbReference type="SMART" id="SM00382">
    <property type="entry name" value="AAA"/>
    <property type="match status" value="1"/>
</dbReference>
<dbReference type="Gene3D" id="3.40.50.300">
    <property type="entry name" value="P-loop containing nucleotide triphosphate hydrolases"/>
    <property type="match status" value="1"/>
</dbReference>
<name>A0A8I1W8L1_PLESH</name>
<accession>A0A8I1W8L1</accession>
<keyword evidence="2" id="KW-1003">Cell membrane</keyword>
<keyword evidence="3" id="KW-0410">Iron transport</keyword>
<evidence type="ECO:0000259" key="9">
    <source>
        <dbReference type="PROSITE" id="PS50893"/>
    </source>
</evidence>
<dbReference type="Pfam" id="PF00005">
    <property type="entry name" value="ABC_tran"/>
    <property type="match status" value="1"/>
</dbReference>
<proteinExistence type="predicted"/>
<dbReference type="GO" id="GO:0016887">
    <property type="term" value="F:ATP hydrolysis activity"/>
    <property type="evidence" value="ECO:0007669"/>
    <property type="project" value="InterPro"/>
</dbReference>
<dbReference type="GO" id="GO:0005524">
    <property type="term" value="F:ATP binding"/>
    <property type="evidence" value="ECO:0007669"/>
    <property type="project" value="UniProtKB-KW"/>
</dbReference>